<gene>
    <name evidence="2" type="ORF">HYPSUDRAFT_210365</name>
</gene>
<evidence type="ECO:0000313" key="3">
    <source>
        <dbReference type="Proteomes" id="UP000054270"/>
    </source>
</evidence>
<feature type="compositionally biased region" description="Low complexity" evidence="1">
    <location>
        <begin position="91"/>
        <end position="104"/>
    </location>
</feature>
<dbReference type="EMBL" id="KN818121">
    <property type="protein sequence ID" value="KJA12578.1"/>
    <property type="molecule type" value="Genomic_DNA"/>
</dbReference>
<dbReference type="Proteomes" id="UP000054270">
    <property type="component" value="Unassembled WGS sequence"/>
</dbReference>
<organism evidence="2 3">
    <name type="scientific">Hypholoma sublateritium (strain FD-334 SS-4)</name>
    <dbReference type="NCBI Taxonomy" id="945553"/>
    <lineage>
        <taxon>Eukaryota</taxon>
        <taxon>Fungi</taxon>
        <taxon>Dikarya</taxon>
        <taxon>Basidiomycota</taxon>
        <taxon>Agaricomycotina</taxon>
        <taxon>Agaricomycetes</taxon>
        <taxon>Agaricomycetidae</taxon>
        <taxon>Agaricales</taxon>
        <taxon>Agaricineae</taxon>
        <taxon>Strophariaceae</taxon>
        <taxon>Hypholoma</taxon>
    </lineage>
</organism>
<feature type="compositionally biased region" description="Pro residues" evidence="1">
    <location>
        <begin position="105"/>
        <end position="114"/>
    </location>
</feature>
<keyword evidence="3" id="KW-1185">Reference proteome</keyword>
<proteinExistence type="predicted"/>
<reference evidence="3" key="1">
    <citation type="submission" date="2014-04" db="EMBL/GenBank/DDBJ databases">
        <title>Evolutionary Origins and Diversification of the Mycorrhizal Mutualists.</title>
        <authorList>
            <consortium name="DOE Joint Genome Institute"/>
            <consortium name="Mycorrhizal Genomics Consortium"/>
            <person name="Kohler A."/>
            <person name="Kuo A."/>
            <person name="Nagy L.G."/>
            <person name="Floudas D."/>
            <person name="Copeland A."/>
            <person name="Barry K.W."/>
            <person name="Cichocki N."/>
            <person name="Veneault-Fourrey C."/>
            <person name="LaButti K."/>
            <person name="Lindquist E.A."/>
            <person name="Lipzen A."/>
            <person name="Lundell T."/>
            <person name="Morin E."/>
            <person name="Murat C."/>
            <person name="Riley R."/>
            <person name="Ohm R."/>
            <person name="Sun H."/>
            <person name="Tunlid A."/>
            <person name="Henrissat B."/>
            <person name="Grigoriev I.V."/>
            <person name="Hibbett D.S."/>
            <person name="Martin F."/>
        </authorList>
    </citation>
    <scope>NUCLEOTIDE SEQUENCE [LARGE SCALE GENOMIC DNA]</scope>
    <source>
        <strain evidence="3">FD-334 SS-4</strain>
    </source>
</reference>
<sequence>MDSSRAAAAAAGNLRAPRFCGDRCRALLCYCCCSYTTASAPFKFALCFQTTPPVVDVRQWPQQQHRPTAAPSRTPKRPSSTQGPSSPLWFARQRAALPRAAAAPRAPPPPPPLLQSPRVPLLEGGTHQPAHRPITRGRPRNGPGRCQLCLGRAFPPAAASGTGPAICVDTASRLSILKHHGAFNHLARPASYEDHRLALPADMETPAATEPVAAVAPRAFQPPGDREPYWLSTLSAFVFLKSLEIRFL</sequence>
<evidence type="ECO:0000313" key="2">
    <source>
        <dbReference type="EMBL" id="KJA12578.1"/>
    </source>
</evidence>
<feature type="compositionally biased region" description="Basic residues" evidence="1">
    <location>
        <begin position="129"/>
        <end position="139"/>
    </location>
</feature>
<feature type="region of interest" description="Disordered" evidence="1">
    <location>
        <begin position="61"/>
        <end position="141"/>
    </location>
</feature>
<accession>A0A0D2LP53</accession>
<evidence type="ECO:0000256" key="1">
    <source>
        <dbReference type="SAM" id="MobiDB-lite"/>
    </source>
</evidence>
<protein>
    <submittedName>
        <fullName evidence="2">Uncharacterized protein</fullName>
    </submittedName>
</protein>
<dbReference type="AlphaFoldDB" id="A0A0D2LP53"/>
<name>A0A0D2LP53_HYPSF</name>